<gene>
    <name evidence="1" type="ORF">RHMOL_Rhmol04G0045800</name>
</gene>
<keyword evidence="2" id="KW-1185">Reference proteome</keyword>
<dbReference type="EMBL" id="CM046391">
    <property type="protein sequence ID" value="KAI8557889.1"/>
    <property type="molecule type" value="Genomic_DNA"/>
</dbReference>
<protein>
    <submittedName>
        <fullName evidence="1">Uncharacterized protein</fullName>
    </submittedName>
</protein>
<name>A0ACC0NYM8_RHOML</name>
<accession>A0ACC0NYM8</accession>
<evidence type="ECO:0000313" key="1">
    <source>
        <dbReference type="EMBL" id="KAI8557889.1"/>
    </source>
</evidence>
<dbReference type="Proteomes" id="UP001062846">
    <property type="component" value="Chromosome 4"/>
</dbReference>
<evidence type="ECO:0000313" key="2">
    <source>
        <dbReference type="Proteomes" id="UP001062846"/>
    </source>
</evidence>
<organism evidence="1 2">
    <name type="scientific">Rhododendron molle</name>
    <name type="common">Chinese azalea</name>
    <name type="synonym">Azalea mollis</name>
    <dbReference type="NCBI Taxonomy" id="49168"/>
    <lineage>
        <taxon>Eukaryota</taxon>
        <taxon>Viridiplantae</taxon>
        <taxon>Streptophyta</taxon>
        <taxon>Embryophyta</taxon>
        <taxon>Tracheophyta</taxon>
        <taxon>Spermatophyta</taxon>
        <taxon>Magnoliopsida</taxon>
        <taxon>eudicotyledons</taxon>
        <taxon>Gunneridae</taxon>
        <taxon>Pentapetalae</taxon>
        <taxon>asterids</taxon>
        <taxon>Ericales</taxon>
        <taxon>Ericaceae</taxon>
        <taxon>Ericoideae</taxon>
        <taxon>Rhodoreae</taxon>
        <taxon>Rhododendron</taxon>
    </lineage>
</organism>
<proteinExistence type="predicted"/>
<sequence>MNGSRLYCAELLQILLPLRSILAARFQINEVSCPFCNQVPETATHLFFTCHLAK</sequence>
<comment type="caution">
    <text evidence="1">The sequence shown here is derived from an EMBL/GenBank/DDBJ whole genome shotgun (WGS) entry which is preliminary data.</text>
</comment>
<reference evidence="1" key="1">
    <citation type="submission" date="2022-02" db="EMBL/GenBank/DDBJ databases">
        <title>Plant Genome Project.</title>
        <authorList>
            <person name="Zhang R.-G."/>
        </authorList>
    </citation>
    <scope>NUCLEOTIDE SEQUENCE</scope>
    <source>
        <strain evidence="1">AT1</strain>
    </source>
</reference>